<evidence type="ECO:0008006" key="5">
    <source>
        <dbReference type="Google" id="ProtNLM"/>
    </source>
</evidence>
<name>A0AAD2C2H4_9RALS</name>
<keyword evidence="3" id="KW-1185">Reference proteome</keyword>
<comment type="caution">
    <text evidence="1">The sequence shown here is derived from an EMBL/GenBank/DDBJ whole genome shotgun (WGS) entry which is preliminary data.</text>
</comment>
<evidence type="ECO:0000313" key="3">
    <source>
        <dbReference type="Proteomes" id="UP001189792"/>
    </source>
</evidence>
<accession>A0AAD2C2H4</accession>
<reference evidence="1 3" key="1">
    <citation type="submission" date="2023-07" db="EMBL/GenBank/DDBJ databases">
        <authorList>
            <person name="Peeters C."/>
        </authorList>
    </citation>
    <scope>NUCLEOTIDE SEQUENCE</scope>
    <source>
        <strain evidence="2 3">LMG 32965</strain>
        <strain evidence="1">R-77567</strain>
    </source>
</reference>
<dbReference type="EMBL" id="CAUDLI010000007">
    <property type="protein sequence ID" value="CAJ0890150.1"/>
    <property type="molecule type" value="Genomic_DNA"/>
</dbReference>
<dbReference type="Proteomes" id="UP001189792">
    <property type="component" value="Unassembled WGS sequence"/>
</dbReference>
<evidence type="ECO:0000313" key="4">
    <source>
        <dbReference type="Proteomes" id="UP001190491"/>
    </source>
</evidence>
<evidence type="ECO:0000313" key="1">
    <source>
        <dbReference type="EMBL" id="CAJ0885582.1"/>
    </source>
</evidence>
<protein>
    <recommendedName>
        <fullName evidence="5">TniQ protein</fullName>
    </recommendedName>
</protein>
<gene>
    <name evidence="2" type="ORF">R77564_03434</name>
    <name evidence="1" type="ORF">R77567_03770</name>
</gene>
<proteinExistence type="predicted"/>
<sequence length="443" mass="50149">MKSIVHQHRRVAATPLFMDGTEESLYGKWSRVCLDHSPTQCELPQFLGVLPPGRQIFRPPFIHGERADLYRGLINTLGVERSAFSYLAGQDIFRVGDCGTLARRNLRYCPRCIAHGYHATLFQHVAVEKCPLHDVPLQGICTLCGYAFKPTWWSVARDPFACSRCGHLLLRTVADARRDVEIRLVELMIVERRRLLDLGNEHKSRFRLARPTDSVSVELEDLDSRLRRRVLRHALWTGATLPGWSAGRVSNFHLAREEGSSGKKIFIAASATILAILRKLRGLCSDREADIVRVASHLDGLQSGLRMQVPACATAAAYCKTAYLYGVNPLYRMTDPKRRTDIDIEKVDSAHLVLRSCWVPESIQANRILAELEVLGLFCLVLKQVASCKRVVDIGWSECPEEEAFCPAWCLDKNGVSFSVRPRATWRLVNWMIARYSWTAIRP</sequence>
<dbReference type="Proteomes" id="UP001190491">
    <property type="component" value="Unassembled WGS sequence"/>
</dbReference>
<dbReference type="EMBL" id="CAUDKO010000009">
    <property type="protein sequence ID" value="CAJ0885582.1"/>
    <property type="molecule type" value="Genomic_DNA"/>
</dbReference>
<evidence type="ECO:0000313" key="2">
    <source>
        <dbReference type="EMBL" id="CAJ0890150.1"/>
    </source>
</evidence>
<organism evidence="1 4">
    <name type="scientific">Ralstonia flatus</name>
    <dbReference type="NCBI Taxonomy" id="3058601"/>
    <lineage>
        <taxon>Bacteria</taxon>
        <taxon>Pseudomonadati</taxon>
        <taxon>Pseudomonadota</taxon>
        <taxon>Betaproteobacteria</taxon>
        <taxon>Burkholderiales</taxon>
        <taxon>Burkholderiaceae</taxon>
        <taxon>Ralstonia</taxon>
    </lineage>
</organism>
<dbReference type="AlphaFoldDB" id="A0AAD2C2H4"/>